<dbReference type="InterPro" id="IPR011005">
    <property type="entry name" value="Dihydropteroate_synth-like_sf"/>
</dbReference>
<dbReference type="GO" id="GO:0046654">
    <property type="term" value="P:tetrahydrofolate biosynthetic process"/>
    <property type="evidence" value="ECO:0007669"/>
    <property type="project" value="TreeGrafter"/>
</dbReference>
<dbReference type="EC" id="2.5.1.15" evidence="4"/>
<evidence type="ECO:0000313" key="11">
    <source>
        <dbReference type="Proteomes" id="UP000295066"/>
    </source>
</evidence>
<evidence type="ECO:0000256" key="2">
    <source>
        <dbReference type="ARBA" id="ARBA00001946"/>
    </source>
</evidence>
<dbReference type="Gene3D" id="3.20.20.20">
    <property type="entry name" value="Dihydropteroate synthase-like"/>
    <property type="match status" value="1"/>
</dbReference>
<evidence type="ECO:0000259" key="9">
    <source>
        <dbReference type="PROSITE" id="PS50972"/>
    </source>
</evidence>
<keyword evidence="6" id="KW-0479">Metal-binding</keyword>
<dbReference type="PANTHER" id="PTHR20941">
    <property type="entry name" value="FOLATE SYNTHESIS PROTEINS"/>
    <property type="match status" value="1"/>
</dbReference>
<dbReference type="InterPro" id="IPR000489">
    <property type="entry name" value="Pterin-binding_dom"/>
</dbReference>
<dbReference type="SUPFAM" id="SSF51717">
    <property type="entry name" value="Dihydropteroate synthetase-like"/>
    <property type="match status" value="1"/>
</dbReference>
<evidence type="ECO:0000256" key="4">
    <source>
        <dbReference type="ARBA" id="ARBA00012458"/>
    </source>
</evidence>
<dbReference type="GO" id="GO:0005829">
    <property type="term" value="C:cytosol"/>
    <property type="evidence" value="ECO:0007669"/>
    <property type="project" value="TreeGrafter"/>
</dbReference>
<dbReference type="InterPro" id="IPR006390">
    <property type="entry name" value="DHP_synth_dom"/>
</dbReference>
<comment type="pathway">
    <text evidence="3">Cofactor biosynthesis; tetrahydrofolate biosynthesis; 7,8-dihydrofolate from 2-amino-4-hydroxy-6-hydroxymethyl-7,8-dihydropteridine diphosphate and 4-aminobenzoate: step 1/2.</text>
</comment>
<keyword evidence="8" id="KW-0289">Folate biosynthesis</keyword>
<dbReference type="AlphaFoldDB" id="A0A4R8MHS1"/>
<dbReference type="PANTHER" id="PTHR20941:SF1">
    <property type="entry name" value="FOLIC ACID SYNTHESIS PROTEIN FOL1"/>
    <property type="match status" value="1"/>
</dbReference>
<comment type="caution">
    <text evidence="10">The sequence shown here is derived from an EMBL/GenBank/DDBJ whole genome shotgun (WGS) entry which is preliminary data.</text>
</comment>
<evidence type="ECO:0000256" key="7">
    <source>
        <dbReference type="ARBA" id="ARBA00022842"/>
    </source>
</evidence>
<reference evidence="10 11" key="1">
    <citation type="submission" date="2019-03" db="EMBL/GenBank/DDBJ databases">
        <title>Genomic Encyclopedia of Type Strains, Phase IV (KMG-IV): sequencing the most valuable type-strain genomes for metagenomic binning, comparative biology and taxonomic classification.</title>
        <authorList>
            <person name="Goeker M."/>
        </authorList>
    </citation>
    <scope>NUCLEOTIDE SEQUENCE [LARGE SCALE GENOMIC DNA]</scope>
    <source>
        <strain evidence="10 11">DSM 25964</strain>
    </source>
</reference>
<name>A0A4R8MHS1_9BACT</name>
<dbReference type="GO" id="GO:0004156">
    <property type="term" value="F:dihydropteroate synthase activity"/>
    <property type="evidence" value="ECO:0007669"/>
    <property type="project" value="UniProtKB-EC"/>
</dbReference>
<dbReference type="PROSITE" id="PS50972">
    <property type="entry name" value="PTERIN_BINDING"/>
    <property type="match status" value="1"/>
</dbReference>
<dbReference type="RefSeq" id="WP_166669951.1">
    <property type="nucleotide sequence ID" value="NZ_SORI01000001.1"/>
</dbReference>
<dbReference type="Proteomes" id="UP000295066">
    <property type="component" value="Unassembled WGS sequence"/>
</dbReference>
<feature type="domain" description="Pterin-binding" evidence="9">
    <location>
        <begin position="139"/>
        <end position="394"/>
    </location>
</feature>
<dbReference type="CDD" id="cd00739">
    <property type="entry name" value="DHPS"/>
    <property type="match status" value="1"/>
</dbReference>
<gene>
    <name evidence="10" type="ORF">C8D99_101315</name>
</gene>
<dbReference type="GO" id="GO:0046656">
    <property type="term" value="P:folic acid biosynthetic process"/>
    <property type="evidence" value="ECO:0007669"/>
    <property type="project" value="UniProtKB-KW"/>
</dbReference>
<dbReference type="PROSITE" id="PS00793">
    <property type="entry name" value="DHPS_2"/>
    <property type="match status" value="1"/>
</dbReference>
<sequence>MIAYPLPAQSREDLLAALRLIGADPRSNAYFEPKRDLLSLFIPKADFRAAAFLKQELLARGGDAVVNRGVISCEASESAVLLLGTPGQLRSLTEKLGALPCWGLPGIREGLSRALAGMDRSAWTFSFREGRVLSLGKRTAVMGILNLTSDSFYAKSRIPPEDDLLSRARSMVAAGAAVLDLGAESTRPGSDPVPEAEETGRLLPAVAAVRKAFPETVISADTWKAKVALEAVRAGADIINDISGLGFDPDLPGAVAESGAALVLSHIQGTPRDMQKDPKYEDTVGDILRYFEERLSLAEKAGIPAERIILDPGLGFGKRREDNLRILRNLDAFRVFGRPLLIGHSRKGFIGATLGLDAPEDRLEGTLAVTALCGLHHAALVRVHDVEENVRVLSMLGAIGECRE</sequence>
<organism evidence="10 11">
    <name type="scientific">Aminivibrio pyruvatiphilus</name>
    <dbReference type="NCBI Taxonomy" id="1005740"/>
    <lineage>
        <taxon>Bacteria</taxon>
        <taxon>Thermotogati</taxon>
        <taxon>Synergistota</taxon>
        <taxon>Synergistia</taxon>
        <taxon>Synergistales</taxon>
        <taxon>Aminobacteriaceae</taxon>
        <taxon>Aminivibrio</taxon>
    </lineage>
</organism>
<evidence type="ECO:0000256" key="6">
    <source>
        <dbReference type="ARBA" id="ARBA00022723"/>
    </source>
</evidence>
<dbReference type="NCBIfam" id="TIGR01496">
    <property type="entry name" value="DHPS"/>
    <property type="match status" value="1"/>
</dbReference>
<evidence type="ECO:0000256" key="5">
    <source>
        <dbReference type="ARBA" id="ARBA00022679"/>
    </source>
</evidence>
<accession>A0A4R8MHS1</accession>
<protein>
    <recommendedName>
        <fullName evidence="4">dihydropteroate synthase</fullName>
        <ecNumber evidence="4">2.5.1.15</ecNumber>
    </recommendedName>
</protein>
<dbReference type="GO" id="GO:0046872">
    <property type="term" value="F:metal ion binding"/>
    <property type="evidence" value="ECO:0007669"/>
    <property type="project" value="UniProtKB-KW"/>
</dbReference>
<proteinExistence type="predicted"/>
<keyword evidence="5" id="KW-0808">Transferase</keyword>
<keyword evidence="11" id="KW-1185">Reference proteome</keyword>
<comment type="catalytic activity">
    <reaction evidence="1">
        <text>(7,8-dihydropterin-6-yl)methyl diphosphate + 4-aminobenzoate = 7,8-dihydropteroate + diphosphate</text>
        <dbReference type="Rhea" id="RHEA:19949"/>
        <dbReference type="ChEBI" id="CHEBI:17836"/>
        <dbReference type="ChEBI" id="CHEBI:17839"/>
        <dbReference type="ChEBI" id="CHEBI:33019"/>
        <dbReference type="ChEBI" id="CHEBI:72950"/>
        <dbReference type="EC" id="2.5.1.15"/>
    </reaction>
</comment>
<evidence type="ECO:0000256" key="1">
    <source>
        <dbReference type="ARBA" id="ARBA00000012"/>
    </source>
</evidence>
<dbReference type="Pfam" id="PF00809">
    <property type="entry name" value="Pterin_bind"/>
    <property type="match status" value="1"/>
</dbReference>
<keyword evidence="7" id="KW-0460">Magnesium</keyword>
<dbReference type="InterPro" id="IPR045031">
    <property type="entry name" value="DHP_synth-like"/>
</dbReference>
<evidence type="ECO:0000256" key="3">
    <source>
        <dbReference type="ARBA" id="ARBA00004763"/>
    </source>
</evidence>
<comment type="cofactor">
    <cofactor evidence="2">
        <name>Mg(2+)</name>
        <dbReference type="ChEBI" id="CHEBI:18420"/>
    </cofactor>
</comment>
<dbReference type="EMBL" id="SORI01000001">
    <property type="protein sequence ID" value="TDY65164.1"/>
    <property type="molecule type" value="Genomic_DNA"/>
</dbReference>
<evidence type="ECO:0000313" key="10">
    <source>
        <dbReference type="EMBL" id="TDY65164.1"/>
    </source>
</evidence>
<evidence type="ECO:0000256" key="8">
    <source>
        <dbReference type="ARBA" id="ARBA00022909"/>
    </source>
</evidence>